<gene>
    <name evidence="1" type="ORF">DENIS_4749</name>
</gene>
<name>A0A401G3J8_9BACT</name>
<dbReference type="RefSeq" id="WP_124330790.1">
    <property type="nucleotide sequence ID" value="NZ_BEXT01000001.1"/>
</dbReference>
<proteinExistence type="predicted"/>
<dbReference type="OrthoDB" id="490441at2"/>
<comment type="caution">
    <text evidence="1">The sequence shown here is derived from an EMBL/GenBank/DDBJ whole genome shotgun (WGS) entry which is preliminary data.</text>
</comment>
<reference evidence="2" key="1">
    <citation type="submission" date="2017-11" db="EMBL/GenBank/DDBJ databases">
        <authorList>
            <person name="Watanabe M."/>
            <person name="Kojima H."/>
        </authorList>
    </citation>
    <scope>NUCLEOTIDE SEQUENCE [LARGE SCALE GENOMIC DNA]</scope>
    <source>
        <strain evidence="2">Tokyo 01</strain>
    </source>
</reference>
<dbReference type="EMBL" id="BEXT01000001">
    <property type="protein sequence ID" value="GBC63751.1"/>
    <property type="molecule type" value="Genomic_DNA"/>
</dbReference>
<dbReference type="Proteomes" id="UP000288096">
    <property type="component" value="Unassembled WGS sequence"/>
</dbReference>
<evidence type="ECO:0000313" key="2">
    <source>
        <dbReference type="Proteomes" id="UP000288096"/>
    </source>
</evidence>
<protein>
    <submittedName>
        <fullName evidence="1">Transposase</fullName>
    </submittedName>
</protein>
<evidence type="ECO:0000313" key="1">
    <source>
        <dbReference type="EMBL" id="GBC63751.1"/>
    </source>
</evidence>
<keyword evidence="2" id="KW-1185">Reference proteome</keyword>
<dbReference type="AlphaFoldDB" id="A0A401G3J8"/>
<accession>A0A401G3J8</accession>
<reference evidence="2" key="2">
    <citation type="submission" date="2019-01" db="EMBL/GenBank/DDBJ databases">
        <title>Genome sequence of Desulfonema ishimotonii strain Tokyo 01.</title>
        <authorList>
            <person name="Fukui M."/>
        </authorList>
    </citation>
    <scope>NUCLEOTIDE SEQUENCE [LARGE SCALE GENOMIC DNA]</scope>
    <source>
        <strain evidence="2">Tokyo 01</strain>
    </source>
</reference>
<organism evidence="1 2">
    <name type="scientific">Desulfonema ishimotonii</name>
    <dbReference type="NCBI Taxonomy" id="45657"/>
    <lineage>
        <taxon>Bacteria</taxon>
        <taxon>Pseudomonadati</taxon>
        <taxon>Thermodesulfobacteriota</taxon>
        <taxon>Desulfobacteria</taxon>
        <taxon>Desulfobacterales</taxon>
        <taxon>Desulfococcaceae</taxon>
        <taxon>Desulfonema</taxon>
    </lineage>
</organism>
<sequence length="72" mass="8060">MDNQEQTTQYNAIVEITPELKEALNETRSKLKGSDQRRFMAQIVSALGPGGQSRAKRESGWNRNTIIKGVVL</sequence>